<comment type="subcellular location">
    <subcellularLocation>
        <location evidence="1 12">Membrane</location>
        <topology evidence="1 12">Multi-pass membrane protein</topology>
    </subcellularLocation>
</comment>
<dbReference type="PANTHER" id="PTHR12428:SF65">
    <property type="entry name" value="CYTOCHROME C OXIDASE ASSEMBLY PROTEIN COX18, MITOCHONDRIAL"/>
    <property type="match status" value="1"/>
</dbReference>
<evidence type="ECO:0000256" key="6">
    <source>
        <dbReference type="ARBA" id="ARBA00023136"/>
    </source>
</evidence>
<evidence type="ECO:0000256" key="13">
    <source>
        <dbReference type="SAM" id="MobiDB-lite"/>
    </source>
</evidence>
<sequence length="471" mass="52662">MEFIEYPVSAVMKLWHMALTAMGTSDTTAWTASIALLVLTVRLFLVPFAYRAYRSTRILVNLRPALAALDDEYRDRLSPPERKELLKKRRELQLTNGYRIRDGCVPTLIQIPFFIGLYRILLQVARPSDLEATTHAGIGALSGEDVGHFLDADIFGIPLAAYSTMSDEQFTFLGTTGGEVFAFALPLCITAAVFTTLNMAYSIYRNWMTLDENNGTARATFKLLFFLAPVAILVPIVFGLAGPAPAAIMCYWVMNNLWTMTQNISLHRVLDRQVPYSEEFRQHRAEVGAARKRRRREIKQAGKDFAERSRARAARDKELKATLRQSSLDDIRAQAIAERDRLAQEEAADREATDRIVKREKLERARRRAQQRELQRQAIAEKKAANAEAGATDTGTPGTDTGTAPEHRADPVAEVADVADMADAAENTPVSQDAHARPTAAPTSGGGRHRRPEPDEEAPHRPYRGRHRLDH</sequence>
<feature type="transmembrane region" description="Helical" evidence="14">
    <location>
        <begin position="224"/>
        <end position="254"/>
    </location>
</feature>
<dbReference type="Pfam" id="PF02096">
    <property type="entry name" value="60KD_IMP"/>
    <property type="match status" value="1"/>
</dbReference>
<evidence type="ECO:0000313" key="17">
    <source>
        <dbReference type="Proteomes" id="UP001139207"/>
    </source>
</evidence>
<dbReference type="RefSeq" id="WP_244802876.1">
    <property type="nucleotide sequence ID" value="NZ_JALIEA010000004.1"/>
</dbReference>
<comment type="subunit">
    <text evidence="8">Interacts with the Sec translocase complex via SecD. Specifically interacts with transmembrane segments of nascent integral membrane proteins during membrane integration.</text>
</comment>
<keyword evidence="6 14" id="KW-0472">Membrane</keyword>
<dbReference type="PANTHER" id="PTHR12428">
    <property type="entry name" value="OXA1"/>
    <property type="match status" value="1"/>
</dbReference>
<comment type="function">
    <text evidence="7">Required for the insertion and/or proper folding and/or complex formation of integral membrane proteins into the membrane. Involved in integration of membrane proteins that insert both dependently and independently of the Sec translocase complex, as well as at least some lipoproteins. Aids folding of multispanning membrane proteins.</text>
</comment>
<dbReference type="Proteomes" id="UP001139207">
    <property type="component" value="Unassembled WGS sequence"/>
</dbReference>
<evidence type="ECO:0000259" key="15">
    <source>
        <dbReference type="Pfam" id="PF02096"/>
    </source>
</evidence>
<proteinExistence type="inferred from homology"/>
<keyword evidence="17" id="KW-1185">Reference proteome</keyword>
<evidence type="ECO:0000256" key="7">
    <source>
        <dbReference type="ARBA" id="ARBA00025034"/>
    </source>
</evidence>
<evidence type="ECO:0000256" key="5">
    <source>
        <dbReference type="ARBA" id="ARBA00022989"/>
    </source>
</evidence>
<evidence type="ECO:0000256" key="10">
    <source>
        <dbReference type="ARBA" id="ARBA00033245"/>
    </source>
</evidence>
<dbReference type="InterPro" id="IPR001708">
    <property type="entry name" value="YidC/ALB3/OXA1/COX18"/>
</dbReference>
<evidence type="ECO:0000256" key="3">
    <source>
        <dbReference type="ARBA" id="ARBA00015325"/>
    </source>
</evidence>
<dbReference type="InterPro" id="IPR028055">
    <property type="entry name" value="YidC/Oxa/ALB_C"/>
</dbReference>
<organism evidence="16 17">
    <name type="scientific">Corynebacterium kalidii</name>
    <dbReference type="NCBI Taxonomy" id="2931982"/>
    <lineage>
        <taxon>Bacteria</taxon>
        <taxon>Bacillati</taxon>
        <taxon>Actinomycetota</taxon>
        <taxon>Actinomycetes</taxon>
        <taxon>Mycobacteriales</taxon>
        <taxon>Corynebacteriaceae</taxon>
        <taxon>Corynebacterium</taxon>
    </lineage>
</organism>
<feature type="region of interest" description="Disordered" evidence="13">
    <location>
        <begin position="363"/>
        <end position="471"/>
    </location>
</feature>
<keyword evidence="5 14" id="KW-1133">Transmembrane helix</keyword>
<dbReference type="AlphaFoldDB" id="A0A9X1WFB9"/>
<evidence type="ECO:0000256" key="2">
    <source>
        <dbReference type="ARBA" id="ARBA00010527"/>
    </source>
</evidence>
<evidence type="ECO:0000256" key="14">
    <source>
        <dbReference type="SAM" id="Phobius"/>
    </source>
</evidence>
<dbReference type="GO" id="GO:0051205">
    <property type="term" value="P:protein insertion into membrane"/>
    <property type="evidence" value="ECO:0007669"/>
    <property type="project" value="TreeGrafter"/>
</dbReference>
<gene>
    <name evidence="16" type="primary">yidC</name>
    <name evidence="16" type="ORF">MUN33_00095</name>
</gene>
<protein>
    <recommendedName>
        <fullName evidence="3">Membrane protein insertase YidC</fullName>
    </recommendedName>
    <alternativeName>
        <fullName evidence="11">Foldase YidC</fullName>
    </alternativeName>
    <alternativeName>
        <fullName evidence="10">Membrane integrase YidC</fullName>
    </alternativeName>
    <alternativeName>
        <fullName evidence="9">Membrane protein YidC</fullName>
    </alternativeName>
</protein>
<accession>A0A9X1WFB9</accession>
<feature type="compositionally biased region" description="Basic residues" evidence="13">
    <location>
        <begin position="461"/>
        <end position="471"/>
    </location>
</feature>
<evidence type="ECO:0000256" key="9">
    <source>
        <dbReference type="ARBA" id="ARBA00031538"/>
    </source>
</evidence>
<evidence type="ECO:0000256" key="4">
    <source>
        <dbReference type="ARBA" id="ARBA00022692"/>
    </source>
</evidence>
<comment type="similarity">
    <text evidence="2">Belongs to the OXA1/ALB3/YidC family. Type 1 subfamily.</text>
</comment>
<name>A0A9X1WFB9_9CORY</name>
<feature type="transmembrane region" description="Helical" evidence="14">
    <location>
        <begin position="29"/>
        <end position="50"/>
    </location>
</feature>
<dbReference type="GO" id="GO:0005886">
    <property type="term" value="C:plasma membrane"/>
    <property type="evidence" value="ECO:0007669"/>
    <property type="project" value="TreeGrafter"/>
</dbReference>
<feature type="compositionally biased region" description="Low complexity" evidence="13">
    <location>
        <begin position="386"/>
        <end position="404"/>
    </location>
</feature>
<keyword evidence="4 12" id="KW-0812">Transmembrane</keyword>
<dbReference type="EMBL" id="JALIEA010000004">
    <property type="protein sequence ID" value="MCJ7857123.1"/>
    <property type="molecule type" value="Genomic_DNA"/>
</dbReference>
<reference evidence="16" key="1">
    <citation type="submission" date="2022-04" db="EMBL/GenBank/DDBJ databases">
        <title>Corynebacterium kalidii LD5P10.</title>
        <authorList>
            <person name="Sun J.Q."/>
        </authorList>
    </citation>
    <scope>NUCLEOTIDE SEQUENCE</scope>
    <source>
        <strain evidence="16">LD5P10</strain>
    </source>
</reference>
<feature type="transmembrane region" description="Helical" evidence="14">
    <location>
        <begin position="180"/>
        <end position="204"/>
    </location>
</feature>
<evidence type="ECO:0000256" key="8">
    <source>
        <dbReference type="ARBA" id="ARBA00026028"/>
    </source>
</evidence>
<evidence type="ECO:0000256" key="12">
    <source>
        <dbReference type="RuleBase" id="RU003945"/>
    </source>
</evidence>
<dbReference type="NCBIfam" id="NF001300">
    <property type="entry name" value="PRK00247.1"/>
    <property type="match status" value="1"/>
</dbReference>
<feature type="domain" description="Membrane insertase YidC/Oxa/ALB C-terminal" evidence="15">
    <location>
        <begin position="30"/>
        <end position="266"/>
    </location>
</feature>
<dbReference type="NCBIfam" id="TIGR03592">
    <property type="entry name" value="yidC_oxa1_cterm"/>
    <property type="match status" value="1"/>
</dbReference>
<feature type="compositionally biased region" description="Low complexity" evidence="13">
    <location>
        <begin position="412"/>
        <end position="425"/>
    </location>
</feature>
<evidence type="ECO:0000256" key="1">
    <source>
        <dbReference type="ARBA" id="ARBA00004141"/>
    </source>
</evidence>
<comment type="caution">
    <text evidence="16">The sequence shown here is derived from an EMBL/GenBank/DDBJ whole genome shotgun (WGS) entry which is preliminary data.</text>
</comment>
<evidence type="ECO:0000256" key="11">
    <source>
        <dbReference type="ARBA" id="ARBA00033342"/>
    </source>
</evidence>
<feature type="compositionally biased region" description="Basic and acidic residues" evidence="13">
    <location>
        <begin position="370"/>
        <end position="385"/>
    </location>
</feature>
<dbReference type="GO" id="GO:0032977">
    <property type="term" value="F:membrane insertase activity"/>
    <property type="evidence" value="ECO:0007669"/>
    <property type="project" value="InterPro"/>
</dbReference>
<evidence type="ECO:0000313" key="16">
    <source>
        <dbReference type="EMBL" id="MCJ7857123.1"/>
    </source>
</evidence>